<reference evidence="2 3" key="1">
    <citation type="submission" date="2014-04" db="EMBL/GenBank/DDBJ databases">
        <authorList>
            <consortium name="DOE Joint Genome Institute"/>
            <person name="Kuo A."/>
            <person name="Kohler A."/>
            <person name="Costa M.D."/>
            <person name="Nagy L.G."/>
            <person name="Floudas D."/>
            <person name="Copeland A."/>
            <person name="Barry K.W."/>
            <person name="Cichocki N."/>
            <person name="Veneault-Fourrey C."/>
            <person name="LaButti K."/>
            <person name="Lindquist E.A."/>
            <person name="Lipzen A."/>
            <person name="Lundell T."/>
            <person name="Morin E."/>
            <person name="Murat C."/>
            <person name="Sun H."/>
            <person name="Tunlid A."/>
            <person name="Henrissat B."/>
            <person name="Grigoriev I.V."/>
            <person name="Hibbett D.S."/>
            <person name="Martin F."/>
            <person name="Nordberg H.P."/>
            <person name="Cantor M.N."/>
            <person name="Hua S.X."/>
        </authorList>
    </citation>
    <scope>NUCLEOTIDE SEQUENCE [LARGE SCALE GENOMIC DNA]</scope>
    <source>
        <strain evidence="2 3">Marx 270</strain>
    </source>
</reference>
<dbReference type="HOGENOM" id="CLU_062064_2_0_1"/>
<feature type="compositionally biased region" description="Acidic residues" evidence="1">
    <location>
        <begin position="126"/>
        <end position="138"/>
    </location>
</feature>
<sequence>MQGKGKEKATEMEEADDKREIGGEDEPVTPLEGPSGAGVHTWWVEWEREWQLQAMERQAEAHETTALAFKRMAEAVEQMAVAAEQTTNKWRWRMEEAEDKNEEADEGAEGDNEEEEDVRGEKEGGEEQEGGGEQAMEE</sequence>
<evidence type="ECO:0000256" key="1">
    <source>
        <dbReference type="SAM" id="MobiDB-lite"/>
    </source>
</evidence>
<keyword evidence="3" id="KW-1185">Reference proteome</keyword>
<reference evidence="3" key="2">
    <citation type="submission" date="2015-01" db="EMBL/GenBank/DDBJ databases">
        <title>Evolutionary Origins and Diversification of the Mycorrhizal Mutualists.</title>
        <authorList>
            <consortium name="DOE Joint Genome Institute"/>
            <consortium name="Mycorrhizal Genomics Consortium"/>
            <person name="Kohler A."/>
            <person name="Kuo A."/>
            <person name="Nagy L.G."/>
            <person name="Floudas D."/>
            <person name="Copeland A."/>
            <person name="Barry K.W."/>
            <person name="Cichocki N."/>
            <person name="Veneault-Fourrey C."/>
            <person name="LaButti K."/>
            <person name="Lindquist E.A."/>
            <person name="Lipzen A."/>
            <person name="Lundell T."/>
            <person name="Morin E."/>
            <person name="Murat C."/>
            <person name="Riley R."/>
            <person name="Ohm R."/>
            <person name="Sun H."/>
            <person name="Tunlid A."/>
            <person name="Henrissat B."/>
            <person name="Grigoriev I.V."/>
            <person name="Hibbett D.S."/>
            <person name="Martin F."/>
        </authorList>
    </citation>
    <scope>NUCLEOTIDE SEQUENCE [LARGE SCALE GENOMIC DNA]</scope>
    <source>
        <strain evidence="3">Marx 270</strain>
    </source>
</reference>
<gene>
    <name evidence="2" type="ORF">M404DRAFT_30904</name>
</gene>
<feature type="compositionally biased region" description="Basic and acidic residues" evidence="1">
    <location>
        <begin position="1"/>
        <end position="22"/>
    </location>
</feature>
<dbReference type="AlphaFoldDB" id="A0A0C3IPS3"/>
<dbReference type="InParanoid" id="A0A0C3IPS3"/>
<accession>A0A0C3IPS3</accession>
<dbReference type="Proteomes" id="UP000054217">
    <property type="component" value="Unassembled WGS sequence"/>
</dbReference>
<feature type="region of interest" description="Disordered" evidence="1">
    <location>
        <begin position="1"/>
        <end position="39"/>
    </location>
</feature>
<feature type="compositionally biased region" description="Acidic residues" evidence="1">
    <location>
        <begin position="96"/>
        <end position="118"/>
    </location>
</feature>
<feature type="region of interest" description="Disordered" evidence="1">
    <location>
        <begin position="87"/>
        <end position="138"/>
    </location>
</feature>
<protein>
    <submittedName>
        <fullName evidence="2">Uncharacterized protein</fullName>
    </submittedName>
</protein>
<evidence type="ECO:0000313" key="2">
    <source>
        <dbReference type="EMBL" id="KIN98937.1"/>
    </source>
</evidence>
<dbReference type="EMBL" id="KN832010">
    <property type="protein sequence ID" value="KIN98937.1"/>
    <property type="molecule type" value="Genomic_DNA"/>
</dbReference>
<organism evidence="2 3">
    <name type="scientific">Pisolithus tinctorius Marx 270</name>
    <dbReference type="NCBI Taxonomy" id="870435"/>
    <lineage>
        <taxon>Eukaryota</taxon>
        <taxon>Fungi</taxon>
        <taxon>Dikarya</taxon>
        <taxon>Basidiomycota</taxon>
        <taxon>Agaricomycotina</taxon>
        <taxon>Agaricomycetes</taxon>
        <taxon>Agaricomycetidae</taxon>
        <taxon>Boletales</taxon>
        <taxon>Sclerodermatineae</taxon>
        <taxon>Pisolithaceae</taxon>
        <taxon>Pisolithus</taxon>
    </lineage>
</organism>
<name>A0A0C3IPS3_PISTI</name>
<proteinExistence type="predicted"/>
<evidence type="ECO:0000313" key="3">
    <source>
        <dbReference type="Proteomes" id="UP000054217"/>
    </source>
</evidence>